<dbReference type="RefSeq" id="WP_317562006.1">
    <property type="nucleotide sequence ID" value="NZ_JAWLIP010000008.1"/>
</dbReference>
<evidence type="ECO:0000313" key="3">
    <source>
        <dbReference type="EMBL" id="MDV6227908.1"/>
    </source>
</evidence>
<accession>A0ABU4ANT7</accession>
<dbReference type="EMBL" id="JAWLIP010000008">
    <property type="protein sequence ID" value="MDV6227908.1"/>
    <property type="molecule type" value="Genomic_DNA"/>
</dbReference>
<dbReference type="InterPro" id="IPR023393">
    <property type="entry name" value="START-like_dom_sf"/>
</dbReference>
<proteinExistence type="inferred from homology"/>
<evidence type="ECO:0000313" key="4">
    <source>
        <dbReference type="Proteomes" id="UP001185659"/>
    </source>
</evidence>
<dbReference type="Pfam" id="PF08327">
    <property type="entry name" value="AHSA1"/>
    <property type="match status" value="1"/>
</dbReference>
<dbReference type="CDD" id="cd08894">
    <property type="entry name" value="SRPBCC_CalC_Aha1-like_1"/>
    <property type="match status" value="1"/>
</dbReference>
<dbReference type="Gene3D" id="3.30.530.20">
    <property type="match status" value="1"/>
</dbReference>
<dbReference type="InterPro" id="IPR013538">
    <property type="entry name" value="ASHA1/2-like_C"/>
</dbReference>
<organism evidence="3 4">
    <name type="scientific">Nitratireductor aquimarinus</name>
    <dbReference type="NCBI Taxonomy" id="889300"/>
    <lineage>
        <taxon>Bacteria</taxon>
        <taxon>Pseudomonadati</taxon>
        <taxon>Pseudomonadota</taxon>
        <taxon>Alphaproteobacteria</taxon>
        <taxon>Hyphomicrobiales</taxon>
        <taxon>Phyllobacteriaceae</taxon>
        <taxon>Nitratireductor</taxon>
    </lineage>
</organism>
<dbReference type="Proteomes" id="UP001185659">
    <property type="component" value="Unassembled WGS sequence"/>
</dbReference>
<comment type="similarity">
    <text evidence="1">Belongs to the AHA1 family.</text>
</comment>
<evidence type="ECO:0000259" key="2">
    <source>
        <dbReference type="Pfam" id="PF08327"/>
    </source>
</evidence>
<protein>
    <submittedName>
        <fullName evidence="3">SRPBCC family protein</fullName>
    </submittedName>
</protein>
<sequence length="172" mass="19291">MIDKPAAPASPWETWPLDKEIVIARVVDADRETVFQAWADPKQIVQWFGPEGFQIESHEVDIRASGVWRFDMIAPDGKRFSNRMAFLRIETPVLIELDHGRDVDNDPDRFRLLVTFDEQDNGKTVVTLRQMHPTPERRAAVIGFGAVEFGTQTLNKLADHVAGKAGAAAVRG</sequence>
<feature type="domain" description="Activator of Hsp90 ATPase homologue 1/2-like C-terminal" evidence="2">
    <location>
        <begin position="28"/>
        <end position="161"/>
    </location>
</feature>
<comment type="caution">
    <text evidence="3">The sequence shown here is derived from an EMBL/GenBank/DDBJ whole genome shotgun (WGS) entry which is preliminary data.</text>
</comment>
<dbReference type="SUPFAM" id="SSF55961">
    <property type="entry name" value="Bet v1-like"/>
    <property type="match status" value="1"/>
</dbReference>
<reference evidence="3 4" key="1">
    <citation type="submission" date="2023-10" db="EMBL/GenBank/DDBJ databases">
        <authorList>
            <person name="Venkata Ramana C."/>
            <person name="Sasikala C."/>
            <person name="Dhurka M."/>
        </authorList>
    </citation>
    <scope>NUCLEOTIDE SEQUENCE [LARGE SCALE GENOMIC DNA]</scope>
    <source>
        <strain evidence="3 4">KCTC 32151</strain>
    </source>
</reference>
<gene>
    <name evidence="3" type="ORF">R2G56_16550</name>
</gene>
<name>A0ABU4ANT7_9HYPH</name>
<keyword evidence="4" id="KW-1185">Reference proteome</keyword>
<evidence type="ECO:0000256" key="1">
    <source>
        <dbReference type="ARBA" id="ARBA00006817"/>
    </source>
</evidence>